<organism evidence="1 2">
    <name type="scientific">Nibea albiflora</name>
    <name type="common">Yellow drum</name>
    <name type="synonym">Corvina albiflora</name>
    <dbReference type="NCBI Taxonomy" id="240163"/>
    <lineage>
        <taxon>Eukaryota</taxon>
        <taxon>Metazoa</taxon>
        <taxon>Chordata</taxon>
        <taxon>Craniata</taxon>
        <taxon>Vertebrata</taxon>
        <taxon>Euteleostomi</taxon>
        <taxon>Actinopterygii</taxon>
        <taxon>Neopterygii</taxon>
        <taxon>Teleostei</taxon>
        <taxon>Neoteleostei</taxon>
        <taxon>Acanthomorphata</taxon>
        <taxon>Eupercaria</taxon>
        <taxon>Sciaenidae</taxon>
        <taxon>Nibea</taxon>
    </lineage>
</organism>
<evidence type="ECO:0000313" key="2">
    <source>
        <dbReference type="Proteomes" id="UP000805704"/>
    </source>
</evidence>
<keyword evidence="2" id="KW-1185">Reference proteome</keyword>
<sequence length="519" mass="59804">MAAADSETSQPTTSGDRRLVDRARKRLDKLYELCTNPRLGLRNSPPYLPELVSETTTLLMQVWEPYRSYRTTGSQGPRGDEAKYLRVHIRNLLDKTERALLLFKEGREKIFEETSSYRRNLTKLSLLFSHILWELKALFPAGSFRGDTYRVSKTEAEEFWRHSFGKKCIVQWNTFKMQLQSVHSFEEGMESMALKSTIDLTCNDHISVFEFDIFTRLFQPWKSLIRNWNQLAVTHPGYMAFLTYDQVVARLEHYLHRPGSYLYPDGRDVNPDLTSLCEPAQRGKVKVTEEQYELYCEIGSTFQLCKICAERDKDTRIQPCGHLLCQLCLTGWQQKSAGHTCPYCRCDIRGTETILIEPYPGTGQWEEEGEEGEDDTEEETHEDIELIVKEMAALRKFSSLDYQVPSAHHAAPPLPPKNSTAPFCPPPSDQSQTSDTKTPAKHSPSRGQAHSSNEARRRHKQHTNRWSGMVWTLQPSKTKKKGEEGQASRAQKRHEWPRRGDENDVLLTERQPKDSLKTS</sequence>
<gene>
    <name evidence="1" type="primary">CBL.4</name>
    <name evidence="1" type="ORF">GBF38_014009</name>
</gene>
<accession>A0ACB7F6Y6</accession>
<evidence type="ECO:0000313" key="1">
    <source>
        <dbReference type="EMBL" id="KAG8009927.1"/>
    </source>
</evidence>
<reference evidence="1" key="1">
    <citation type="submission" date="2020-04" db="EMBL/GenBank/DDBJ databases">
        <title>A chromosome-scale assembly and high-density genetic map of the yellow drum (Nibea albiflora) genome.</title>
        <authorList>
            <person name="Xu D."/>
            <person name="Zhang W."/>
            <person name="Chen R."/>
            <person name="Tan P."/>
            <person name="Wang L."/>
            <person name="Song H."/>
            <person name="Tian L."/>
            <person name="Zhu Q."/>
            <person name="Wang B."/>
        </authorList>
    </citation>
    <scope>NUCLEOTIDE SEQUENCE</scope>
    <source>
        <strain evidence="1">ZJHYS-2018</strain>
    </source>
</reference>
<comment type="caution">
    <text evidence="1">The sequence shown here is derived from an EMBL/GenBank/DDBJ whole genome shotgun (WGS) entry which is preliminary data.</text>
</comment>
<proteinExistence type="predicted"/>
<dbReference type="EMBL" id="CM024804">
    <property type="protein sequence ID" value="KAG8009927.1"/>
    <property type="molecule type" value="Genomic_DNA"/>
</dbReference>
<dbReference type="Proteomes" id="UP000805704">
    <property type="component" value="Chromosome 16"/>
</dbReference>
<name>A0ACB7F6Y6_NIBAL</name>
<protein>
    <submittedName>
        <fullName evidence="1">E3 ubiquitin-protein ligase CBL</fullName>
    </submittedName>
</protein>